<evidence type="ECO:0000256" key="7">
    <source>
        <dbReference type="ARBA" id="ARBA00023136"/>
    </source>
</evidence>
<protein>
    <recommendedName>
        <fullName evidence="11">FIT family protein</fullName>
    </recommendedName>
</protein>
<dbReference type="PANTHER" id="PTHR23129:SF0">
    <property type="entry name" value="ACYL-COENZYME A DIPHOSPHATASE FITM2"/>
    <property type="match status" value="1"/>
</dbReference>
<dbReference type="Pfam" id="PF10261">
    <property type="entry name" value="FIT"/>
    <property type="match status" value="1"/>
</dbReference>
<evidence type="ECO:0000256" key="6">
    <source>
        <dbReference type="ARBA" id="ARBA00023098"/>
    </source>
</evidence>
<keyword evidence="5 9" id="KW-1133">Transmembrane helix</keyword>
<dbReference type="EMBL" id="CADCXW020000001">
    <property type="protein sequence ID" value="CAD1528026.1"/>
    <property type="molecule type" value="Genomic_DNA"/>
</dbReference>
<keyword evidence="4" id="KW-0256">Endoplasmic reticulum</keyword>
<keyword evidence="7 9" id="KW-0472">Membrane</keyword>
<dbReference type="InterPro" id="IPR019388">
    <property type="entry name" value="FIT"/>
</dbReference>
<dbReference type="GO" id="GO:0034389">
    <property type="term" value="P:lipid droplet organization"/>
    <property type="evidence" value="ECO:0007669"/>
    <property type="project" value="InterPro"/>
</dbReference>
<evidence type="ECO:0000256" key="1">
    <source>
        <dbReference type="ARBA" id="ARBA00004477"/>
    </source>
</evidence>
<feature type="transmembrane region" description="Helical" evidence="9">
    <location>
        <begin position="112"/>
        <end position="132"/>
    </location>
</feature>
<feature type="transmembrane region" description="Helical" evidence="9">
    <location>
        <begin position="74"/>
        <end position="92"/>
    </location>
</feature>
<evidence type="ECO:0000313" key="10">
    <source>
        <dbReference type="EMBL" id="CAD1528026.1"/>
    </source>
</evidence>
<dbReference type="HAMAP" id="MF_03230">
    <property type="entry name" value="FITM2"/>
    <property type="match status" value="1"/>
</dbReference>
<feature type="transmembrane region" description="Helical" evidence="9">
    <location>
        <begin position="299"/>
        <end position="317"/>
    </location>
</feature>
<evidence type="ECO:0008006" key="11">
    <source>
        <dbReference type="Google" id="ProtNLM"/>
    </source>
</evidence>
<dbReference type="GO" id="GO:0019915">
    <property type="term" value="P:lipid storage"/>
    <property type="evidence" value="ECO:0007669"/>
    <property type="project" value="InterPro"/>
</dbReference>
<dbReference type="GO" id="GO:0005789">
    <property type="term" value="C:endoplasmic reticulum membrane"/>
    <property type="evidence" value="ECO:0007669"/>
    <property type="project" value="UniProtKB-SubCell"/>
</dbReference>
<name>A0A6V7HM69_9HYME</name>
<evidence type="ECO:0000256" key="9">
    <source>
        <dbReference type="SAM" id="Phobius"/>
    </source>
</evidence>
<evidence type="ECO:0000256" key="5">
    <source>
        <dbReference type="ARBA" id="ARBA00022989"/>
    </source>
</evidence>
<dbReference type="PANTHER" id="PTHR23129">
    <property type="entry name" value="ACYL-COENZYME A DIPHOSPHATASE FITM2"/>
    <property type="match status" value="1"/>
</dbReference>
<feature type="transmembrane region" description="Helical" evidence="9">
    <location>
        <begin position="202"/>
        <end position="221"/>
    </location>
</feature>
<feature type="transmembrane region" description="Helical" evidence="9">
    <location>
        <begin position="266"/>
        <end position="293"/>
    </location>
</feature>
<evidence type="ECO:0000256" key="4">
    <source>
        <dbReference type="ARBA" id="ARBA00022824"/>
    </source>
</evidence>
<sequence length="369" mass="41708">MAPSKRKTFYSGGGSPGSSFRASNLNYRPNPGVQSDRGIGTKPTTSPSSIGLIMTTMLLHVCKKSLLFDTSVKVGIYFLGIVLISGTAEAYPPPKTYFARSDNVFNRFFVKWSWAWLLSVIVPWLLLTSQTIGCGRRSVTIKHVLRIMIATFMWLVCTKWFTYIENTYGRCMNTKDLTLQTKSSCLKAGKFWRGFDISGHSFILIYASLILAEEGAALVGWEGINDIMVKEEYSRNMAEKCSGALSKLTDTELSILKKNYRLFSPYIRGLFVGMTLQQILWDVMLVSTMLYYHSMAEKFIGGAFAVLVWFFTYRWLFKICLMSPGEGIFKYNVASSTKRGTLNGSTQRFNCFMGIPTNIAALYRRNSRR</sequence>
<keyword evidence="6" id="KW-0443">Lipid metabolism</keyword>
<dbReference type="InterPro" id="IPR046401">
    <property type="entry name" value="FITM1/2"/>
</dbReference>
<dbReference type="GO" id="GO:0010945">
    <property type="term" value="F:coenzyme A diphosphatase activity"/>
    <property type="evidence" value="ECO:0007669"/>
    <property type="project" value="InterPro"/>
</dbReference>
<evidence type="ECO:0000256" key="2">
    <source>
        <dbReference type="ARBA" id="ARBA00022692"/>
    </source>
</evidence>
<reference evidence="10" key="1">
    <citation type="submission" date="2020-07" db="EMBL/GenBank/DDBJ databases">
        <authorList>
            <person name="Ferguson B K."/>
        </authorList>
    </citation>
    <scope>NUCLEOTIDE SEQUENCE</scope>
    <source>
        <strain evidence="10">L06</strain>
    </source>
</reference>
<comment type="subcellular location">
    <subcellularLocation>
        <location evidence="1">Endoplasmic reticulum membrane</location>
        <topology evidence="1">Multi-pass membrane protein</topology>
    </subcellularLocation>
</comment>
<proteinExistence type="inferred from homology"/>
<keyword evidence="2 9" id="KW-0812">Transmembrane</keyword>
<evidence type="ECO:0000256" key="3">
    <source>
        <dbReference type="ARBA" id="ARBA00022801"/>
    </source>
</evidence>
<dbReference type="GO" id="GO:0008654">
    <property type="term" value="P:phospholipid biosynthetic process"/>
    <property type="evidence" value="ECO:0007669"/>
    <property type="project" value="TreeGrafter"/>
</dbReference>
<accession>A0A6V7HM69</accession>
<feature type="region of interest" description="Disordered" evidence="8">
    <location>
        <begin position="1"/>
        <end position="44"/>
    </location>
</feature>
<evidence type="ECO:0000256" key="8">
    <source>
        <dbReference type="SAM" id="MobiDB-lite"/>
    </source>
</evidence>
<feature type="transmembrane region" description="Helical" evidence="9">
    <location>
        <begin position="144"/>
        <end position="163"/>
    </location>
</feature>
<dbReference type="AlphaFoldDB" id="A0A6V7HM69"/>
<organism evidence="10">
    <name type="scientific">Bracon brevicornis</name>
    <dbReference type="NCBI Taxonomy" id="1563983"/>
    <lineage>
        <taxon>Eukaryota</taxon>
        <taxon>Metazoa</taxon>
        <taxon>Ecdysozoa</taxon>
        <taxon>Arthropoda</taxon>
        <taxon>Hexapoda</taxon>
        <taxon>Insecta</taxon>
        <taxon>Pterygota</taxon>
        <taxon>Neoptera</taxon>
        <taxon>Endopterygota</taxon>
        <taxon>Hymenoptera</taxon>
        <taxon>Apocrita</taxon>
        <taxon>Ichneumonoidea</taxon>
        <taxon>Braconidae</taxon>
        <taxon>Braconinae</taxon>
        <taxon>Bracon</taxon>
    </lineage>
</organism>
<gene>
    <name evidence="10" type="ORF">BBRV_LOCUS974</name>
</gene>
<keyword evidence="3" id="KW-0378">Hydrolase</keyword>